<reference evidence="18 19" key="1">
    <citation type="submission" date="2015-01" db="EMBL/GenBank/DDBJ databases">
        <title>Evolution of Trichinella species and genotypes.</title>
        <authorList>
            <person name="Korhonen P.K."/>
            <person name="Edoardo P."/>
            <person name="Giuseppe L.R."/>
            <person name="Gasser R.B."/>
        </authorList>
    </citation>
    <scope>NUCLEOTIDE SEQUENCE [LARGE SCALE GENOMIC DNA]</scope>
    <source>
        <strain evidence="18">ISS3</strain>
    </source>
</reference>
<dbReference type="InterPro" id="IPR000536">
    <property type="entry name" value="Nucl_hrmn_rcpt_lig-bd"/>
</dbReference>
<dbReference type="PRINTS" id="PR00398">
    <property type="entry name" value="STRDHORMONER"/>
</dbReference>
<dbReference type="PANTHER" id="PTHR24082">
    <property type="entry name" value="NUCLEAR HORMONE RECEPTOR"/>
    <property type="match status" value="1"/>
</dbReference>
<dbReference type="Gene3D" id="3.30.50.10">
    <property type="entry name" value="Erythroid Transcription Factor GATA-1, subunit A"/>
    <property type="match status" value="1"/>
</dbReference>
<evidence type="ECO:0000256" key="1">
    <source>
        <dbReference type="ARBA" id="ARBA00022052"/>
    </source>
</evidence>
<evidence type="ECO:0000256" key="14">
    <source>
        <dbReference type="RuleBase" id="RU004334"/>
    </source>
</evidence>
<sequence>LPTSLPTLISLPTRRVEMGSMGVTYQELPPMTTWVNSAHHQHQGHAPSQPPPPPPHQTIQDQIPRPDMPTMPYLIAEQTPGQAYEIDEHRSWSACTISPEGHGNPNQGMYHTKNPIMDHWFEPVSVGTLKNSHHSSYSATTYHRAAPPYVASAPPDSRLKKRSSNYRTHGNGAAGTSPEELCLVCGDKASGYHYNALTCEGCKGFFRRSITRKALYYCKYGGHCDIDMYMRRKCQACRLRKCLDVGMRPELVIPEEQCRMKRESKGKCKAGSKVNEDGTVSSPPQVTSTDSSSPNPTSANSFSPEQRELLNRVLLCQEQFDVPSNDDLSKLTVLSDESGACQAANFQHLAELTILNVQLIYEFIKHLPGFATLLPEDQNLLIKVEHACTTEVLMMKTARRYDIKSDTIVLGNNVTNWAYTRQTYRQAGWGTATDPIFEFAKSMAKLKVDNAEFALLTAISVFSDRQGLLEPRKVEDIQEVYTSTLQIYVDIQRPKMRNMFARLLMKLTDLRTLGSEHADKLFSLKLENPTPSGVDLDSAVPFGLTKAGVVKSTSRTCRNRQTENSNVGETLPAPGGYRIPNVRIKVEPLERPTSATHGPPTDASGRFAFFEQPTSLTNGVYLSHSTASNGLEPAEDLLHEAVTSTLGSFFKHDQPIATVDTRST</sequence>
<dbReference type="SUPFAM" id="SSF48508">
    <property type="entry name" value="Nuclear receptor ligand-binding domain"/>
    <property type="match status" value="1"/>
</dbReference>
<dbReference type="InterPro" id="IPR013088">
    <property type="entry name" value="Znf_NHR/GATA"/>
</dbReference>
<evidence type="ECO:0000256" key="2">
    <source>
        <dbReference type="ARBA" id="ARBA00022723"/>
    </source>
</evidence>
<dbReference type="GO" id="GO:0000978">
    <property type="term" value="F:RNA polymerase II cis-regulatory region sequence-specific DNA binding"/>
    <property type="evidence" value="ECO:0007669"/>
    <property type="project" value="TreeGrafter"/>
</dbReference>
<dbReference type="SMART" id="SM00399">
    <property type="entry name" value="ZnF_C4"/>
    <property type="match status" value="1"/>
</dbReference>
<dbReference type="InterPro" id="IPR003069">
    <property type="entry name" value="Ecdystd_rcpt"/>
</dbReference>
<evidence type="ECO:0000256" key="15">
    <source>
        <dbReference type="SAM" id="MobiDB-lite"/>
    </source>
</evidence>
<dbReference type="InterPro" id="IPR001628">
    <property type="entry name" value="Znf_hrmn_rcpt"/>
</dbReference>
<dbReference type="PANTHER" id="PTHR24082:SF507">
    <property type="entry name" value="BILE ACID RECEPTOR-RELATED"/>
    <property type="match status" value="1"/>
</dbReference>
<keyword evidence="7 14" id="KW-0804">Transcription</keyword>
<keyword evidence="4 14" id="KW-0862">Zinc</keyword>
<protein>
    <recommendedName>
        <fullName evidence="1">Ecdysone receptor</fullName>
    </recommendedName>
    <alternativeName>
        <fullName evidence="10">20-hydroxy-ecdysone receptor</fullName>
    </alternativeName>
    <alternativeName>
        <fullName evidence="11">EcRH</fullName>
    </alternativeName>
    <alternativeName>
        <fullName evidence="12">Ecdysteroid receptor</fullName>
    </alternativeName>
    <alternativeName>
        <fullName evidence="13">Nuclear receptor subfamily 1 group H member 1</fullName>
    </alternativeName>
</protein>
<keyword evidence="9 14" id="KW-0539">Nucleus</keyword>
<dbReference type="EMBL" id="JYDH01000003">
    <property type="protein sequence ID" value="KRY42815.1"/>
    <property type="molecule type" value="Genomic_DNA"/>
</dbReference>
<feature type="region of interest" description="Disordered" evidence="15">
    <location>
        <begin position="148"/>
        <end position="174"/>
    </location>
</feature>
<evidence type="ECO:0000256" key="9">
    <source>
        <dbReference type="ARBA" id="ARBA00023242"/>
    </source>
</evidence>
<feature type="region of interest" description="Disordered" evidence="15">
    <location>
        <begin position="269"/>
        <end position="303"/>
    </location>
</feature>
<keyword evidence="8 14" id="KW-0675">Receptor</keyword>
<feature type="non-terminal residue" evidence="18">
    <location>
        <position position="1"/>
    </location>
</feature>
<accession>A0A0V1C0J7</accession>
<dbReference type="GO" id="GO:0035076">
    <property type="term" value="P:ecdysone receptor signaling pathway"/>
    <property type="evidence" value="ECO:0007669"/>
    <property type="project" value="InterPro"/>
</dbReference>
<dbReference type="PRINTS" id="PR01283">
    <property type="entry name" value="ECDYSTEROIDR"/>
</dbReference>
<dbReference type="STRING" id="6334.A0A0V1C0J7"/>
<evidence type="ECO:0000313" key="19">
    <source>
        <dbReference type="Proteomes" id="UP000054776"/>
    </source>
</evidence>
<gene>
    <name evidence="18" type="primary">EcR</name>
    <name evidence="18" type="ORF">T01_12816</name>
</gene>
<dbReference type="InterPro" id="IPR050234">
    <property type="entry name" value="Nuclear_hormone_rcpt_NR1"/>
</dbReference>
<evidence type="ECO:0000256" key="8">
    <source>
        <dbReference type="ARBA" id="ARBA00023170"/>
    </source>
</evidence>
<dbReference type="GO" id="GO:0045944">
    <property type="term" value="P:positive regulation of transcription by RNA polymerase II"/>
    <property type="evidence" value="ECO:0007669"/>
    <property type="project" value="TreeGrafter"/>
</dbReference>
<organism evidence="18 19">
    <name type="scientific">Trichinella spiralis</name>
    <name type="common">Trichina worm</name>
    <dbReference type="NCBI Taxonomy" id="6334"/>
    <lineage>
        <taxon>Eukaryota</taxon>
        <taxon>Metazoa</taxon>
        <taxon>Ecdysozoa</taxon>
        <taxon>Nematoda</taxon>
        <taxon>Enoplea</taxon>
        <taxon>Dorylaimia</taxon>
        <taxon>Trichinellida</taxon>
        <taxon>Trichinellidae</taxon>
        <taxon>Trichinella</taxon>
    </lineage>
</organism>
<dbReference type="InterPro" id="IPR001723">
    <property type="entry name" value="Nuclear_hrmn_rcpt"/>
</dbReference>
<dbReference type="Pfam" id="PF00105">
    <property type="entry name" value="zf-C4"/>
    <property type="match status" value="1"/>
</dbReference>
<dbReference type="Pfam" id="PF00104">
    <property type="entry name" value="Hormone_recep"/>
    <property type="match status" value="1"/>
</dbReference>
<keyword evidence="6 14" id="KW-0238">DNA-binding</keyword>
<evidence type="ECO:0000256" key="4">
    <source>
        <dbReference type="ARBA" id="ARBA00022833"/>
    </source>
</evidence>
<dbReference type="FunFam" id="3.30.50.10:FF:000031">
    <property type="entry name" value="Ecdysone receptor A1"/>
    <property type="match status" value="1"/>
</dbReference>
<evidence type="ECO:0000256" key="11">
    <source>
        <dbReference type="ARBA" id="ARBA00030794"/>
    </source>
</evidence>
<dbReference type="GO" id="GO:0090575">
    <property type="term" value="C:RNA polymerase II transcription regulator complex"/>
    <property type="evidence" value="ECO:0007669"/>
    <property type="project" value="TreeGrafter"/>
</dbReference>
<feature type="compositionally biased region" description="Low complexity" evidence="15">
    <location>
        <begin position="287"/>
        <end position="303"/>
    </location>
</feature>
<feature type="domain" description="NR LBD" evidence="17">
    <location>
        <begin position="305"/>
        <end position="543"/>
    </location>
</feature>
<keyword evidence="5 14" id="KW-0805">Transcription regulation</keyword>
<evidence type="ECO:0000259" key="17">
    <source>
        <dbReference type="PROSITE" id="PS51843"/>
    </source>
</evidence>
<comment type="caution">
    <text evidence="18">The sequence shown here is derived from an EMBL/GenBank/DDBJ whole genome shotgun (WGS) entry which is preliminary data.</text>
</comment>
<evidence type="ECO:0000313" key="18">
    <source>
        <dbReference type="EMBL" id="KRY42815.1"/>
    </source>
</evidence>
<proteinExistence type="inferred from homology"/>
<evidence type="ECO:0000256" key="3">
    <source>
        <dbReference type="ARBA" id="ARBA00022771"/>
    </source>
</evidence>
<comment type="subcellular location">
    <subcellularLocation>
        <location evidence="14">Nucleus</location>
    </subcellularLocation>
</comment>
<dbReference type="GO" id="GO:0030154">
    <property type="term" value="P:cell differentiation"/>
    <property type="evidence" value="ECO:0007669"/>
    <property type="project" value="TreeGrafter"/>
</dbReference>
<feature type="domain" description="Nuclear receptor" evidence="16">
    <location>
        <begin position="179"/>
        <end position="254"/>
    </location>
</feature>
<evidence type="ECO:0000256" key="13">
    <source>
        <dbReference type="ARBA" id="ARBA00033286"/>
    </source>
</evidence>
<dbReference type="PRINTS" id="PR00047">
    <property type="entry name" value="STROIDFINGER"/>
</dbReference>
<dbReference type="CDD" id="cd07161">
    <property type="entry name" value="NR_DBD_EcR"/>
    <property type="match status" value="1"/>
</dbReference>
<evidence type="ECO:0000256" key="6">
    <source>
        <dbReference type="ARBA" id="ARBA00023125"/>
    </source>
</evidence>
<dbReference type="InterPro" id="IPR035500">
    <property type="entry name" value="NHR-like_dom_sf"/>
</dbReference>
<dbReference type="GO" id="GO:0000122">
    <property type="term" value="P:negative regulation of transcription by RNA polymerase II"/>
    <property type="evidence" value="ECO:0007669"/>
    <property type="project" value="TreeGrafter"/>
</dbReference>
<dbReference type="Proteomes" id="UP000054776">
    <property type="component" value="Unassembled WGS sequence"/>
</dbReference>
<comment type="similarity">
    <text evidence="14">Belongs to the nuclear hormone receptor family.</text>
</comment>
<dbReference type="PROSITE" id="PS00031">
    <property type="entry name" value="NUCLEAR_REC_DBD_1"/>
    <property type="match status" value="1"/>
</dbReference>
<dbReference type="InParanoid" id="A0A0V1C0J7"/>
<evidence type="ECO:0000256" key="7">
    <source>
        <dbReference type="ARBA" id="ARBA00023163"/>
    </source>
</evidence>
<name>A0A0V1C0J7_TRISP</name>
<dbReference type="Gene3D" id="1.10.565.10">
    <property type="entry name" value="Retinoid X Receptor"/>
    <property type="match status" value="1"/>
</dbReference>
<dbReference type="OrthoDB" id="5771769at2759"/>
<keyword evidence="3 14" id="KW-0863">Zinc-finger</keyword>
<evidence type="ECO:0000256" key="12">
    <source>
        <dbReference type="ARBA" id="ARBA00033003"/>
    </source>
</evidence>
<dbReference type="SMART" id="SM00430">
    <property type="entry name" value="HOLI"/>
    <property type="match status" value="1"/>
</dbReference>
<evidence type="ECO:0000256" key="5">
    <source>
        <dbReference type="ARBA" id="ARBA00023015"/>
    </source>
</evidence>
<dbReference type="GO" id="GO:0035100">
    <property type="term" value="F:ecdysone binding"/>
    <property type="evidence" value="ECO:0007669"/>
    <property type="project" value="InterPro"/>
</dbReference>
<evidence type="ECO:0000259" key="16">
    <source>
        <dbReference type="PROSITE" id="PS51030"/>
    </source>
</evidence>
<dbReference type="GO" id="GO:0008270">
    <property type="term" value="F:zinc ion binding"/>
    <property type="evidence" value="ECO:0007669"/>
    <property type="project" value="UniProtKB-KW"/>
</dbReference>
<dbReference type="AlphaFoldDB" id="A0A0V1C0J7"/>
<dbReference type="SUPFAM" id="SSF57716">
    <property type="entry name" value="Glucocorticoid receptor-like (DNA-binding domain)"/>
    <property type="match status" value="1"/>
</dbReference>
<evidence type="ECO:0000256" key="10">
    <source>
        <dbReference type="ARBA" id="ARBA00029963"/>
    </source>
</evidence>
<dbReference type="PROSITE" id="PS51030">
    <property type="entry name" value="NUCLEAR_REC_DBD_2"/>
    <property type="match status" value="1"/>
</dbReference>
<keyword evidence="19" id="KW-1185">Reference proteome</keyword>
<dbReference type="eggNOG" id="KOG3575">
    <property type="taxonomic scope" value="Eukaryota"/>
</dbReference>
<dbReference type="GO" id="GO:0004879">
    <property type="term" value="F:nuclear receptor activity"/>
    <property type="evidence" value="ECO:0007669"/>
    <property type="project" value="InterPro"/>
</dbReference>
<dbReference type="PROSITE" id="PS51843">
    <property type="entry name" value="NR_LBD"/>
    <property type="match status" value="1"/>
</dbReference>
<feature type="region of interest" description="Disordered" evidence="15">
    <location>
        <begin position="37"/>
        <end position="60"/>
    </location>
</feature>
<keyword evidence="2 14" id="KW-0479">Metal-binding</keyword>